<keyword evidence="5" id="KW-0067">ATP-binding</keyword>
<dbReference type="AlphaFoldDB" id="A0A173YUT1"/>
<evidence type="ECO:0000256" key="2">
    <source>
        <dbReference type="ARBA" id="ARBA00022679"/>
    </source>
</evidence>
<dbReference type="EMBL" id="CYZP01000005">
    <property type="protein sequence ID" value="CUN67942.1"/>
    <property type="molecule type" value="Genomic_DNA"/>
</dbReference>
<dbReference type="NCBIfam" id="NF005491">
    <property type="entry name" value="PRK07105.1"/>
    <property type="match status" value="1"/>
</dbReference>
<dbReference type="GO" id="GO:0008478">
    <property type="term" value="F:pyridoxal kinase activity"/>
    <property type="evidence" value="ECO:0007669"/>
    <property type="project" value="UniProtKB-EC"/>
</dbReference>
<dbReference type="PANTHER" id="PTHR10534:SF2">
    <property type="entry name" value="PYRIDOXAL KINASE"/>
    <property type="match status" value="1"/>
</dbReference>
<dbReference type="PANTHER" id="PTHR10534">
    <property type="entry name" value="PYRIDOXAL KINASE"/>
    <property type="match status" value="1"/>
</dbReference>
<accession>A0A173YUT1</accession>
<dbReference type="Proteomes" id="UP000095645">
    <property type="component" value="Unassembled WGS sequence"/>
</dbReference>
<evidence type="ECO:0000256" key="3">
    <source>
        <dbReference type="ARBA" id="ARBA00022741"/>
    </source>
</evidence>
<evidence type="ECO:0000259" key="6">
    <source>
        <dbReference type="Pfam" id="PF08543"/>
    </source>
</evidence>
<dbReference type="InterPro" id="IPR004625">
    <property type="entry name" value="PyrdxlKinase"/>
</dbReference>
<evidence type="ECO:0000256" key="4">
    <source>
        <dbReference type="ARBA" id="ARBA00022777"/>
    </source>
</evidence>
<dbReference type="GO" id="GO:0005524">
    <property type="term" value="F:ATP binding"/>
    <property type="evidence" value="ECO:0007669"/>
    <property type="project" value="UniProtKB-KW"/>
</dbReference>
<keyword evidence="3" id="KW-0547">Nucleotide-binding</keyword>
<reference evidence="7 8" key="1">
    <citation type="submission" date="2015-09" db="EMBL/GenBank/DDBJ databases">
        <authorList>
            <consortium name="Pathogen Informatics"/>
        </authorList>
    </citation>
    <scope>NUCLEOTIDE SEQUENCE [LARGE SCALE GENOMIC DNA]</scope>
    <source>
        <strain evidence="7 8">2789STDY5834861</strain>
    </source>
</reference>
<evidence type="ECO:0000256" key="1">
    <source>
        <dbReference type="ARBA" id="ARBA00012104"/>
    </source>
</evidence>
<dbReference type="InterPro" id="IPR029056">
    <property type="entry name" value="Ribokinase-like"/>
</dbReference>
<organism evidence="7 8">
    <name type="scientific">Blautia obeum</name>
    <dbReference type="NCBI Taxonomy" id="40520"/>
    <lineage>
        <taxon>Bacteria</taxon>
        <taxon>Bacillati</taxon>
        <taxon>Bacillota</taxon>
        <taxon>Clostridia</taxon>
        <taxon>Lachnospirales</taxon>
        <taxon>Lachnospiraceae</taxon>
        <taxon>Blautia</taxon>
    </lineage>
</organism>
<dbReference type="Gene3D" id="3.40.1190.20">
    <property type="match status" value="1"/>
</dbReference>
<dbReference type="GO" id="GO:0005829">
    <property type="term" value="C:cytosol"/>
    <property type="evidence" value="ECO:0007669"/>
    <property type="project" value="TreeGrafter"/>
</dbReference>
<evidence type="ECO:0000313" key="8">
    <source>
        <dbReference type="Proteomes" id="UP000095645"/>
    </source>
</evidence>
<sequence>MKKIAVIHDLSGLGKCSLTAAIPVISAMGVQACPLPTAILSNQTGYGSYFWDDYTDRMELIMDEWKKTGFTPDGVYTGFLGDARQVDLILKFVDMFCTEGTHILVDPVMGDRGETYKTYSETLCEKMRTLVREATVITPNLTEALLLLYGEEGMKERMKALSDMEETQLLKEIETSGRELTQRFGLEAIVITGVEVSGSDGRARMGNLVLEKEKADWCFSVKEGGSYSGTGDLLASVLSAGMVRGIPMKACVERAVEFLGGAIHDAVEEGTDRNDGVCFEKYLGILTQI</sequence>
<dbReference type="Pfam" id="PF08543">
    <property type="entry name" value="Phos_pyr_kin"/>
    <property type="match status" value="1"/>
</dbReference>
<feature type="domain" description="Pyridoxamine kinase/Phosphomethylpyrimidine kinase" evidence="6">
    <location>
        <begin position="20"/>
        <end position="271"/>
    </location>
</feature>
<dbReference type="EC" id="2.7.1.35" evidence="1"/>
<keyword evidence="4 7" id="KW-0418">Kinase</keyword>
<evidence type="ECO:0000313" key="7">
    <source>
        <dbReference type="EMBL" id="CUN67942.1"/>
    </source>
</evidence>
<keyword evidence="2 7" id="KW-0808">Transferase</keyword>
<dbReference type="RefSeq" id="WP_055057520.1">
    <property type="nucleotide sequence ID" value="NZ_CYZP01000005.1"/>
</dbReference>
<gene>
    <name evidence="7" type="primary">pdxK</name>
    <name evidence="7" type="ORF">ERS852476_00782</name>
</gene>
<protein>
    <recommendedName>
        <fullName evidence="1">pyridoxal kinase</fullName>
        <ecNumber evidence="1">2.7.1.35</ecNumber>
    </recommendedName>
</protein>
<dbReference type="InterPro" id="IPR013749">
    <property type="entry name" value="PM/HMP-P_kinase-1"/>
</dbReference>
<dbReference type="SUPFAM" id="SSF53613">
    <property type="entry name" value="Ribokinase-like"/>
    <property type="match status" value="1"/>
</dbReference>
<dbReference type="PROSITE" id="PS51257">
    <property type="entry name" value="PROKAR_LIPOPROTEIN"/>
    <property type="match status" value="1"/>
</dbReference>
<dbReference type="GO" id="GO:0009443">
    <property type="term" value="P:pyridoxal 5'-phosphate salvage"/>
    <property type="evidence" value="ECO:0007669"/>
    <property type="project" value="InterPro"/>
</dbReference>
<proteinExistence type="predicted"/>
<evidence type="ECO:0000256" key="5">
    <source>
        <dbReference type="ARBA" id="ARBA00022840"/>
    </source>
</evidence>
<name>A0A173YUT1_9FIRM</name>